<dbReference type="InterPro" id="IPR029510">
    <property type="entry name" value="Ald_DH_CS_GLU"/>
</dbReference>
<evidence type="ECO:0000256" key="1">
    <source>
        <dbReference type="ARBA" id="ARBA00009986"/>
    </source>
</evidence>
<organism evidence="7 8">
    <name type="scientific">Nocardioides pocheonensis</name>
    <dbReference type="NCBI Taxonomy" id="661485"/>
    <lineage>
        <taxon>Bacteria</taxon>
        <taxon>Bacillati</taxon>
        <taxon>Actinomycetota</taxon>
        <taxon>Actinomycetes</taxon>
        <taxon>Propionibacteriales</taxon>
        <taxon>Nocardioidaceae</taxon>
        <taxon>Nocardioides</taxon>
    </lineage>
</organism>
<dbReference type="FunFam" id="3.40.309.10:FF:000012">
    <property type="entry name" value="Betaine aldehyde dehydrogenase"/>
    <property type="match status" value="1"/>
</dbReference>
<feature type="domain" description="Aldehyde dehydrogenase" evidence="6">
    <location>
        <begin position="16"/>
        <end position="476"/>
    </location>
</feature>
<dbReference type="AlphaFoldDB" id="A0A3N0GJ23"/>
<evidence type="ECO:0000256" key="5">
    <source>
        <dbReference type="SAM" id="MobiDB-lite"/>
    </source>
</evidence>
<dbReference type="InterPro" id="IPR015590">
    <property type="entry name" value="Aldehyde_DH_dom"/>
</dbReference>
<evidence type="ECO:0000256" key="4">
    <source>
        <dbReference type="RuleBase" id="RU003345"/>
    </source>
</evidence>
<dbReference type="Pfam" id="PF00171">
    <property type="entry name" value="Aldedh"/>
    <property type="match status" value="1"/>
</dbReference>
<keyword evidence="2 4" id="KW-0560">Oxidoreductase</keyword>
<evidence type="ECO:0000259" key="6">
    <source>
        <dbReference type="Pfam" id="PF00171"/>
    </source>
</evidence>
<feature type="active site" evidence="3">
    <location>
        <position position="252"/>
    </location>
</feature>
<dbReference type="Gene3D" id="3.40.605.10">
    <property type="entry name" value="Aldehyde Dehydrogenase, Chain A, domain 1"/>
    <property type="match status" value="1"/>
</dbReference>
<comment type="caution">
    <text evidence="7">The sequence shown here is derived from an EMBL/GenBank/DDBJ whole genome shotgun (WGS) entry which is preliminary data.</text>
</comment>
<dbReference type="PANTHER" id="PTHR42804:SF1">
    <property type="entry name" value="ALDEHYDE DEHYDROGENASE-RELATED"/>
    <property type="match status" value="1"/>
</dbReference>
<dbReference type="EMBL" id="RJSF01000046">
    <property type="protein sequence ID" value="RNM12172.1"/>
    <property type="molecule type" value="Genomic_DNA"/>
</dbReference>
<evidence type="ECO:0000256" key="3">
    <source>
        <dbReference type="PROSITE-ProRule" id="PRU10007"/>
    </source>
</evidence>
<feature type="compositionally biased region" description="Gly residues" evidence="5">
    <location>
        <begin position="442"/>
        <end position="451"/>
    </location>
</feature>
<evidence type="ECO:0000256" key="2">
    <source>
        <dbReference type="ARBA" id="ARBA00023002"/>
    </source>
</evidence>
<evidence type="ECO:0000313" key="8">
    <source>
        <dbReference type="Proteomes" id="UP000279994"/>
    </source>
</evidence>
<dbReference type="RefSeq" id="WP_123224753.1">
    <property type="nucleotide sequence ID" value="NZ_RJSF01000046.1"/>
</dbReference>
<dbReference type="InterPro" id="IPR016161">
    <property type="entry name" value="Ald_DH/histidinol_DH"/>
</dbReference>
<dbReference type="Proteomes" id="UP000279994">
    <property type="component" value="Unassembled WGS sequence"/>
</dbReference>
<sequence length="494" mass="51945">MDAVIENQYLFIGGEWIAPASDERISVFSPTTEALVGTTPAASEADVDRAVAAAVAVHAAGDWRQLAVAERGEYLMRFSAELQPHLDEIVQLQIDEMGGPDKWIRATTAGRIEAASKYVADALTIPPRETRDGSSGKVLVDRQPVGVTASVIPWNGPIATALGKIYAALIAGCPLILKPAPETPLSASFLADAAVRSGIPSGVLSILPGGREVSEYLISRNGVSRVAFTGSTAAGRRVAALCGERLARVSVELGGKSAAIVLDDVDLDAMMPHLIASSLPNTGQVCHATTRLLIPRKRAAEVTERLVEAVAALVVGDPHDPETDIGPLVAERQRDRVEQYIALGKSEGATLLYGGGRPQGERGWFVQPTIFGGVENSMTIARDEIFGPVLTLTAYDTVDQAVAFANDSDYGLGGAVFTSDEERGLEVALRLETGSCRINESPGGGGGGPFGGVKQSGFGRENGREGIESYYELKSIALPGGLVNNLRSSEDLTT</sequence>
<feature type="region of interest" description="Disordered" evidence="5">
    <location>
        <begin position="438"/>
        <end position="461"/>
    </location>
</feature>
<gene>
    <name evidence="7" type="ORF">EFL26_20420</name>
</gene>
<dbReference type="InterPro" id="IPR016162">
    <property type="entry name" value="Ald_DH_N"/>
</dbReference>
<dbReference type="Gene3D" id="3.40.309.10">
    <property type="entry name" value="Aldehyde Dehydrogenase, Chain A, domain 2"/>
    <property type="match status" value="1"/>
</dbReference>
<dbReference type="PROSITE" id="PS00687">
    <property type="entry name" value="ALDEHYDE_DEHYDR_GLU"/>
    <property type="match status" value="1"/>
</dbReference>
<keyword evidence="8" id="KW-1185">Reference proteome</keyword>
<dbReference type="OrthoDB" id="6882680at2"/>
<protein>
    <submittedName>
        <fullName evidence="7">Aldehyde dehydrogenase</fullName>
    </submittedName>
</protein>
<reference evidence="7 8" key="1">
    <citation type="submission" date="2018-11" db="EMBL/GenBank/DDBJ databases">
        <authorList>
            <person name="Li F."/>
        </authorList>
    </citation>
    <scope>NUCLEOTIDE SEQUENCE [LARGE SCALE GENOMIC DNA]</scope>
    <source>
        <strain evidence="7 8">Gsoil 818</strain>
    </source>
</reference>
<dbReference type="SUPFAM" id="SSF53720">
    <property type="entry name" value="ALDH-like"/>
    <property type="match status" value="1"/>
</dbReference>
<evidence type="ECO:0000313" key="7">
    <source>
        <dbReference type="EMBL" id="RNM12172.1"/>
    </source>
</evidence>
<dbReference type="InterPro" id="IPR016163">
    <property type="entry name" value="Ald_DH_C"/>
</dbReference>
<dbReference type="CDD" id="cd07139">
    <property type="entry name" value="ALDH_AldA-Rv0768"/>
    <property type="match status" value="1"/>
</dbReference>
<accession>A0A3N0GJ23</accession>
<dbReference type="GO" id="GO:0016620">
    <property type="term" value="F:oxidoreductase activity, acting on the aldehyde or oxo group of donors, NAD or NADP as acceptor"/>
    <property type="evidence" value="ECO:0007669"/>
    <property type="project" value="InterPro"/>
</dbReference>
<dbReference type="PANTHER" id="PTHR42804">
    <property type="entry name" value="ALDEHYDE DEHYDROGENASE"/>
    <property type="match status" value="1"/>
</dbReference>
<comment type="similarity">
    <text evidence="1 4">Belongs to the aldehyde dehydrogenase family.</text>
</comment>
<proteinExistence type="inferred from homology"/>
<name>A0A3N0GJ23_9ACTN</name>